<feature type="compositionally biased region" description="Basic and acidic residues" evidence="1">
    <location>
        <begin position="34"/>
        <end position="58"/>
    </location>
</feature>
<evidence type="ECO:0000313" key="3">
    <source>
        <dbReference type="EMBL" id="KKQ45938.1"/>
    </source>
</evidence>
<comment type="caution">
    <text evidence="3">The sequence shown here is derived from an EMBL/GenBank/DDBJ whole genome shotgun (WGS) entry which is preliminary data.</text>
</comment>
<evidence type="ECO:0000256" key="2">
    <source>
        <dbReference type="SAM" id="Phobius"/>
    </source>
</evidence>
<evidence type="ECO:0000313" key="4">
    <source>
        <dbReference type="Proteomes" id="UP000034603"/>
    </source>
</evidence>
<keyword evidence="2" id="KW-0812">Transmembrane</keyword>
<dbReference type="EMBL" id="LBTR01000007">
    <property type="protein sequence ID" value="KKQ45938.1"/>
    <property type="molecule type" value="Genomic_DNA"/>
</dbReference>
<feature type="transmembrane region" description="Helical" evidence="2">
    <location>
        <begin position="96"/>
        <end position="116"/>
    </location>
</feature>
<name>A0A0G0HS01_9BACT</name>
<feature type="compositionally biased region" description="Basic and acidic residues" evidence="1">
    <location>
        <begin position="66"/>
        <end position="82"/>
    </location>
</feature>
<feature type="region of interest" description="Disordered" evidence="1">
    <location>
        <begin position="1"/>
        <end position="83"/>
    </location>
</feature>
<keyword evidence="2" id="KW-0472">Membrane</keyword>
<accession>A0A0G0HS01</accession>
<reference evidence="3 4" key="1">
    <citation type="journal article" date="2015" name="Nature">
        <title>rRNA introns, odd ribosomes, and small enigmatic genomes across a large radiation of phyla.</title>
        <authorList>
            <person name="Brown C.T."/>
            <person name="Hug L.A."/>
            <person name="Thomas B.C."/>
            <person name="Sharon I."/>
            <person name="Castelle C.J."/>
            <person name="Singh A."/>
            <person name="Wilkins M.J."/>
            <person name="Williams K.H."/>
            <person name="Banfield J.F."/>
        </authorList>
    </citation>
    <scope>NUCLEOTIDE SEQUENCE [LARGE SCALE GENOMIC DNA]</scope>
</reference>
<sequence length="259" mass="29365">MSSNKIIKTKKSGDNMEKYLTEMKELPLAQDEEPQAKLVEKPAPEKEPDVKNDVKSKPIEPPVASEKPEKTDKKKTMKEVRSNTEVNGKPYSVRDVVLGVVNVVAIALLFFILTKIPAKVEEYKKLNLEIQKYSEKPEVGRFQIEQNKEKYEKLNSAFLIETKIVNFVNAIEEIKTEGSSISKITFTNESAVKDKTGNLGYPLIIDLTGTWEAISLDLEKIDRLPYLFRVVRVESEKLVDNVILLKYGGVLYVEDTGKN</sequence>
<feature type="compositionally biased region" description="Basic and acidic residues" evidence="1">
    <location>
        <begin position="11"/>
        <end position="25"/>
    </location>
</feature>
<organism evidence="3 4">
    <name type="scientific">Candidatus Woesebacteria bacterium GW2011_GWA1_37_8</name>
    <dbReference type="NCBI Taxonomy" id="1618546"/>
    <lineage>
        <taxon>Bacteria</taxon>
        <taxon>Candidatus Woeseibacteriota</taxon>
    </lineage>
</organism>
<dbReference type="Proteomes" id="UP000034603">
    <property type="component" value="Unassembled WGS sequence"/>
</dbReference>
<evidence type="ECO:0000256" key="1">
    <source>
        <dbReference type="SAM" id="MobiDB-lite"/>
    </source>
</evidence>
<proteinExistence type="predicted"/>
<protein>
    <submittedName>
        <fullName evidence="3">Uncharacterized protein</fullName>
    </submittedName>
</protein>
<dbReference type="AlphaFoldDB" id="A0A0G0HS01"/>
<keyword evidence="2" id="KW-1133">Transmembrane helix</keyword>
<gene>
    <name evidence="3" type="ORF">US62_C0007G0013</name>
</gene>